<accession>A0A9W4RTL4</accession>
<gene>
    <name evidence="1" type="ORF">CGXH109_LOCUS57417</name>
</gene>
<comment type="caution">
    <text evidence="1">The sequence shown here is derived from an EMBL/GenBank/DDBJ whole genome shotgun (WGS) entry which is preliminary data.</text>
</comment>
<dbReference type="Proteomes" id="UP001152533">
    <property type="component" value="Unassembled WGS sequence"/>
</dbReference>
<dbReference type="AlphaFoldDB" id="A0A9W4RTL4"/>
<organism evidence="1 2">
    <name type="scientific">Colletotrichum noveboracense</name>
    <dbReference type="NCBI Taxonomy" id="2664923"/>
    <lineage>
        <taxon>Eukaryota</taxon>
        <taxon>Fungi</taxon>
        <taxon>Dikarya</taxon>
        <taxon>Ascomycota</taxon>
        <taxon>Pezizomycotina</taxon>
        <taxon>Sordariomycetes</taxon>
        <taxon>Hypocreomycetidae</taxon>
        <taxon>Glomerellales</taxon>
        <taxon>Glomerellaceae</taxon>
        <taxon>Colletotrichum</taxon>
        <taxon>Colletotrichum gloeosporioides species complex</taxon>
    </lineage>
</organism>
<evidence type="ECO:0000313" key="1">
    <source>
        <dbReference type="EMBL" id="CAI0646672.1"/>
    </source>
</evidence>
<proteinExistence type="predicted"/>
<protein>
    <submittedName>
        <fullName evidence="1">Uncharacterized protein</fullName>
    </submittedName>
</protein>
<name>A0A9W4RTL4_9PEZI</name>
<sequence>MLPRPPNKKQQWSTWHRLPREIRLLVIHDLMQADCSLGRLATVSRELTPSRLVNFGAMIQRNQALVSYIWFCLELDDYDCTTCAPNGIRLTPGEWGKAYEINDTDKCPITTAFRDLFSTLST</sequence>
<reference evidence="1" key="1">
    <citation type="submission" date="2022-08" db="EMBL/GenBank/DDBJ databases">
        <authorList>
            <person name="Giroux E."/>
            <person name="Giroux E."/>
        </authorList>
    </citation>
    <scope>NUCLEOTIDE SEQUENCE</scope>
    <source>
        <strain evidence="1">H1091258</strain>
    </source>
</reference>
<evidence type="ECO:0000313" key="2">
    <source>
        <dbReference type="Proteomes" id="UP001152533"/>
    </source>
</evidence>
<dbReference type="EMBL" id="CAMGZC010000351">
    <property type="protein sequence ID" value="CAI0646672.1"/>
    <property type="molecule type" value="Genomic_DNA"/>
</dbReference>
<keyword evidence="2" id="KW-1185">Reference proteome</keyword>